<comment type="caution">
    <text evidence="1">The sequence shown here is derived from an EMBL/GenBank/DDBJ whole genome shotgun (WGS) entry which is preliminary data.</text>
</comment>
<dbReference type="EMBL" id="JBHSJB010000007">
    <property type="protein sequence ID" value="MFC5053652.1"/>
    <property type="molecule type" value="Genomic_DNA"/>
</dbReference>
<organism evidence="1 2">
    <name type="scientific">Saccharothrix xinjiangensis</name>
    <dbReference type="NCBI Taxonomy" id="204798"/>
    <lineage>
        <taxon>Bacteria</taxon>
        <taxon>Bacillati</taxon>
        <taxon>Actinomycetota</taxon>
        <taxon>Actinomycetes</taxon>
        <taxon>Pseudonocardiales</taxon>
        <taxon>Pseudonocardiaceae</taxon>
        <taxon>Saccharothrix</taxon>
    </lineage>
</organism>
<proteinExistence type="predicted"/>
<sequence length="186" mass="20510">MADLWTVEQAARHWGVSPSRARAIIAKAALTRVTAYDADAVRAVPRPGRGARTDLTDPNGTAMLAAEARDLAARALRDRHAPDLRHAATYPTTGGRTLRVQWHTRFEWRDPEHPNQFDADRGTIVELVELAGRVGSTDTCRPEGDAPGRYWWAHDAIAAPKPYRIAMVTDEDLAEAVRLLLTTARG</sequence>
<evidence type="ECO:0000313" key="2">
    <source>
        <dbReference type="Proteomes" id="UP001595833"/>
    </source>
</evidence>
<gene>
    <name evidence="1" type="ORF">ACFPFM_07755</name>
</gene>
<protein>
    <submittedName>
        <fullName evidence="1">Uncharacterized protein</fullName>
    </submittedName>
</protein>
<reference evidence="2" key="1">
    <citation type="journal article" date="2019" name="Int. J. Syst. Evol. Microbiol.">
        <title>The Global Catalogue of Microorganisms (GCM) 10K type strain sequencing project: providing services to taxonomists for standard genome sequencing and annotation.</title>
        <authorList>
            <consortium name="The Broad Institute Genomics Platform"/>
            <consortium name="The Broad Institute Genome Sequencing Center for Infectious Disease"/>
            <person name="Wu L."/>
            <person name="Ma J."/>
        </authorList>
    </citation>
    <scope>NUCLEOTIDE SEQUENCE [LARGE SCALE GENOMIC DNA]</scope>
    <source>
        <strain evidence="2">KCTC 12848</strain>
    </source>
</reference>
<keyword evidence="2" id="KW-1185">Reference proteome</keyword>
<evidence type="ECO:0000313" key="1">
    <source>
        <dbReference type="EMBL" id="MFC5053652.1"/>
    </source>
</evidence>
<accession>A0ABV9XW69</accession>
<name>A0ABV9XW69_9PSEU</name>
<dbReference type="RefSeq" id="WP_344036516.1">
    <property type="nucleotide sequence ID" value="NZ_BAAAKE010000005.1"/>
</dbReference>
<dbReference type="Proteomes" id="UP001595833">
    <property type="component" value="Unassembled WGS sequence"/>
</dbReference>